<keyword evidence="2 10" id="KW-0444">Lipid biosynthesis</keyword>
<evidence type="ECO:0000256" key="5">
    <source>
        <dbReference type="ARBA" id="ARBA00022832"/>
    </source>
</evidence>
<comment type="catalytic activity">
    <reaction evidence="9 10">
        <text>N(6)-carboxybiotinyl-L-lysyl-[protein] + acetyl-CoA = N(6)-biotinyl-L-lysyl-[protein] + malonyl-CoA</text>
        <dbReference type="Rhea" id="RHEA:54728"/>
        <dbReference type="Rhea" id="RHEA-COMP:10505"/>
        <dbReference type="Rhea" id="RHEA-COMP:10506"/>
        <dbReference type="ChEBI" id="CHEBI:57288"/>
        <dbReference type="ChEBI" id="CHEBI:57384"/>
        <dbReference type="ChEBI" id="CHEBI:83144"/>
        <dbReference type="ChEBI" id="CHEBI:83145"/>
        <dbReference type="EC" id="2.1.3.15"/>
    </reaction>
</comment>
<keyword evidence="7 10" id="KW-0443">Lipid metabolism</keyword>
<evidence type="ECO:0000256" key="3">
    <source>
        <dbReference type="ARBA" id="ARBA00022679"/>
    </source>
</evidence>
<comment type="similarity">
    <text evidence="10">Belongs to the AccA family.</text>
</comment>
<dbReference type="PRINTS" id="PR01069">
    <property type="entry name" value="ACCCTRFRASEA"/>
</dbReference>
<dbReference type="Proteomes" id="UP000179157">
    <property type="component" value="Unassembled WGS sequence"/>
</dbReference>
<evidence type="ECO:0000256" key="8">
    <source>
        <dbReference type="ARBA" id="ARBA00023160"/>
    </source>
</evidence>
<dbReference type="InterPro" id="IPR011763">
    <property type="entry name" value="COA_CT_C"/>
</dbReference>
<dbReference type="InterPro" id="IPR029045">
    <property type="entry name" value="ClpP/crotonase-like_dom_sf"/>
</dbReference>
<evidence type="ECO:0000256" key="7">
    <source>
        <dbReference type="ARBA" id="ARBA00023098"/>
    </source>
</evidence>
<dbReference type="HAMAP" id="MF_00823">
    <property type="entry name" value="AcetylCoA_CT_alpha"/>
    <property type="match status" value="1"/>
</dbReference>
<evidence type="ECO:0000256" key="1">
    <source>
        <dbReference type="ARBA" id="ARBA00004956"/>
    </source>
</evidence>
<comment type="caution">
    <text evidence="12">The sequence shown here is derived from an EMBL/GenBank/DDBJ whole genome shotgun (WGS) entry which is preliminary data.</text>
</comment>
<evidence type="ECO:0000256" key="9">
    <source>
        <dbReference type="ARBA" id="ARBA00049152"/>
    </source>
</evidence>
<dbReference type="GO" id="GO:0006633">
    <property type="term" value="P:fatty acid biosynthetic process"/>
    <property type="evidence" value="ECO:0007669"/>
    <property type="project" value="UniProtKB-KW"/>
</dbReference>
<keyword evidence="8 10" id="KW-0275">Fatty acid biosynthesis</keyword>
<evidence type="ECO:0000256" key="2">
    <source>
        <dbReference type="ARBA" id="ARBA00022516"/>
    </source>
</evidence>
<dbReference type="STRING" id="1817864.A2Z21_09025"/>
<proteinExistence type="inferred from homology"/>
<keyword evidence="4 10" id="KW-0547">Nucleotide-binding</keyword>
<comment type="subcellular location">
    <subcellularLocation>
        <location evidence="10">Cytoplasm</location>
    </subcellularLocation>
</comment>
<gene>
    <name evidence="10" type="primary">accA</name>
    <name evidence="12" type="ORF">A2Z21_09025</name>
</gene>
<evidence type="ECO:0000256" key="4">
    <source>
        <dbReference type="ARBA" id="ARBA00022741"/>
    </source>
</evidence>
<dbReference type="NCBIfam" id="TIGR00513">
    <property type="entry name" value="accA"/>
    <property type="match status" value="1"/>
</dbReference>
<dbReference type="NCBIfam" id="NF004344">
    <property type="entry name" value="PRK05724.1"/>
    <property type="match status" value="1"/>
</dbReference>
<dbReference type="EC" id="2.1.3.15" evidence="10"/>
<feature type="domain" description="CoA carboxyltransferase C-terminal" evidence="11">
    <location>
        <begin position="36"/>
        <end position="291"/>
    </location>
</feature>
<dbReference type="PANTHER" id="PTHR42853">
    <property type="entry name" value="ACETYL-COENZYME A CARBOXYLASE CARBOXYL TRANSFERASE SUBUNIT ALPHA"/>
    <property type="match status" value="1"/>
</dbReference>
<dbReference type="NCBIfam" id="NF041504">
    <property type="entry name" value="AccA_sub"/>
    <property type="match status" value="1"/>
</dbReference>
<dbReference type="InterPro" id="IPR001095">
    <property type="entry name" value="Acetyl_CoA_COase_a_su"/>
</dbReference>
<dbReference type="GO" id="GO:2001295">
    <property type="term" value="P:malonyl-CoA biosynthetic process"/>
    <property type="evidence" value="ECO:0007669"/>
    <property type="project" value="UniProtKB-UniRule"/>
</dbReference>
<dbReference type="PROSITE" id="PS50989">
    <property type="entry name" value="COA_CT_CTER"/>
    <property type="match status" value="1"/>
</dbReference>
<keyword evidence="5 10" id="KW-0276">Fatty acid metabolism</keyword>
<dbReference type="AlphaFoldDB" id="A0A1F5UUF9"/>
<protein>
    <recommendedName>
        <fullName evidence="10">Acetyl-coenzyme A carboxylase carboxyl transferase subunit alpha</fullName>
        <shortName evidence="10">ACCase subunit alpha</shortName>
        <shortName evidence="10">Acetyl-CoA carboxylase carboxyltransferase subunit alpha</shortName>
        <ecNumber evidence="10">2.1.3.15</ecNumber>
    </recommendedName>
</protein>
<dbReference type="GO" id="GO:0016743">
    <property type="term" value="F:carboxyl- or carbamoyltransferase activity"/>
    <property type="evidence" value="ECO:0007669"/>
    <property type="project" value="UniProtKB-UniRule"/>
</dbReference>
<dbReference type="GO" id="GO:0003989">
    <property type="term" value="F:acetyl-CoA carboxylase activity"/>
    <property type="evidence" value="ECO:0007669"/>
    <property type="project" value="InterPro"/>
</dbReference>
<dbReference type="Gene3D" id="3.90.226.10">
    <property type="entry name" value="2-enoyl-CoA Hydratase, Chain A, domain 1"/>
    <property type="match status" value="1"/>
</dbReference>
<dbReference type="GO" id="GO:0005524">
    <property type="term" value="F:ATP binding"/>
    <property type="evidence" value="ECO:0007669"/>
    <property type="project" value="UniProtKB-KW"/>
</dbReference>
<evidence type="ECO:0000256" key="6">
    <source>
        <dbReference type="ARBA" id="ARBA00022840"/>
    </source>
</evidence>
<dbReference type="GO" id="GO:0009317">
    <property type="term" value="C:acetyl-CoA carboxylase complex"/>
    <property type="evidence" value="ECO:0007669"/>
    <property type="project" value="InterPro"/>
</dbReference>
<keyword evidence="6 10" id="KW-0067">ATP-binding</keyword>
<accession>A0A1F5UUF9</accession>
<sequence>MAGKPSASIHELEKKIEELKALSRVDGIDLSDEISRLKAKLETLRTPTAPKELDDWERVKLARHPKRPFTLDYLEEIMDDFYELRGDRLYGDDRAIVTSLARFEGRTVVAIGNQKGRTAEENRERNFGMSHPEGYRKALRAMKLAERFQFPIVSFIDTPGAYPGIASEERHIGGALAQNIYEMFQLPVPIVVAILGEGGSGGALGIGVGDRVLMMENAIYSVISPEGCAAILWRDRAKAPDAARALQVTAERLRELKVIDEIIPEPPGGAQSDYEAAAQSLKGALLRNLEEIESFDTMEMLQMRRQKFQTMGVYEELVEAVEPPASSRGR</sequence>
<keyword evidence="10" id="KW-0963">Cytoplasm</keyword>
<dbReference type="Pfam" id="PF03255">
    <property type="entry name" value="ACCA"/>
    <property type="match status" value="1"/>
</dbReference>
<evidence type="ECO:0000256" key="10">
    <source>
        <dbReference type="HAMAP-Rule" id="MF_00823"/>
    </source>
</evidence>
<evidence type="ECO:0000313" key="13">
    <source>
        <dbReference type="Proteomes" id="UP000179157"/>
    </source>
</evidence>
<comment type="pathway">
    <text evidence="1 10">Lipid metabolism; malonyl-CoA biosynthesis; malonyl-CoA from acetyl-CoA: step 1/1.</text>
</comment>
<dbReference type="UniPathway" id="UPA00655">
    <property type="reaction ID" value="UER00711"/>
</dbReference>
<organism evidence="12 13">
    <name type="scientific">Fraserbacteria sp. (strain RBG_16_55_9)</name>
    <dbReference type="NCBI Taxonomy" id="1817864"/>
    <lineage>
        <taxon>Bacteria</taxon>
        <taxon>Candidatus Fraseribacteriota</taxon>
    </lineage>
</organism>
<evidence type="ECO:0000259" key="11">
    <source>
        <dbReference type="PROSITE" id="PS50989"/>
    </source>
</evidence>
<keyword evidence="3 10" id="KW-0808">Transferase</keyword>
<dbReference type="PANTHER" id="PTHR42853:SF3">
    <property type="entry name" value="ACETYL-COENZYME A CARBOXYLASE CARBOXYL TRANSFERASE SUBUNIT ALPHA, CHLOROPLASTIC"/>
    <property type="match status" value="1"/>
</dbReference>
<comment type="subunit">
    <text evidence="10">Acetyl-CoA carboxylase is a heterohexamer composed of biotin carboxyl carrier protein (AccB), biotin carboxylase (AccC) and two subunits each of ACCase subunit alpha (AccA) and ACCase subunit beta (AccD).</text>
</comment>
<evidence type="ECO:0000313" key="12">
    <source>
        <dbReference type="EMBL" id="OGF54786.1"/>
    </source>
</evidence>
<reference evidence="12 13" key="1">
    <citation type="journal article" date="2016" name="Nat. Commun.">
        <title>Thousands of microbial genomes shed light on interconnected biogeochemical processes in an aquifer system.</title>
        <authorList>
            <person name="Anantharaman K."/>
            <person name="Brown C.T."/>
            <person name="Hug L.A."/>
            <person name="Sharon I."/>
            <person name="Castelle C.J."/>
            <person name="Probst A.J."/>
            <person name="Thomas B.C."/>
            <person name="Singh A."/>
            <person name="Wilkins M.J."/>
            <person name="Karaoz U."/>
            <person name="Brodie E.L."/>
            <person name="Williams K.H."/>
            <person name="Hubbard S.S."/>
            <person name="Banfield J.F."/>
        </authorList>
    </citation>
    <scope>NUCLEOTIDE SEQUENCE [LARGE SCALE GENOMIC DNA]</scope>
    <source>
        <strain evidence="13">RBG_16_55_9</strain>
    </source>
</reference>
<dbReference type="SUPFAM" id="SSF52096">
    <property type="entry name" value="ClpP/crotonase"/>
    <property type="match status" value="1"/>
</dbReference>
<comment type="function">
    <text evidence="10">Component of the acetyl coenzyme A carboxylase (ACC) complex. First, biotin carboxylase catalyzes the carboxylation of biotin on its carrier protein (BCCP) and then the CO(2) group is transferred by the carboxyltransferase to acetyl-CoA to form malonyl-CoA.</text>
</comment>
<name>A0A1F5UUF9_FRAXR</name>
<dbReference type="EMBL" id="MFGX01000072">
    <property type="protein sequence ID" value="OGF54786.1"/>
    <property type="molecule type" value="Genomic_DNA"/>
</dbReference>